<keyword evidence="3" id="KW-0723">Serine/threonine-protein kinase</keyword>
<dbReference type="GO" id="GO:0006355">
    <property type="term" value="P:regulation of DNA-templated transcription"/>
    <property type="evidence" value="ECO:0007669"/>
    <property type="project" value="InterPro"/>
</dbReference>
<sequence length="795" mass="86102">MSAATTSRGPVGNLPAEVTSFVGRRHEMTAVRRMLSTSRLVTLTGAGGVGKTRLGMRVGREMRRAFTDGVWLVELAELRDPDLVAVTVAEALGVREEAVSPDAPGLATFLAGRQALLILDNCEHLVGACADLAETLLRACPDLRILVTSRQALRISGEATLTVQPLSVPEPDAACTPADLPRYESASLLVERATAVLPGFAVTDANCATITALCQALEGMPLAIELAVARLRVLSLQQILERLTDRYRLLTAGARNAPARQQTLRALIDWSWELCSEQERVLWSRLSVFSGGLELDAAEQICADEKLSAEAILDLIASLVDKSVISRIGDGPRARYRMLEVVREYGAARLADAGEQPAIARLHCDWFAELAAYGDAHWASPDQAALMLRLRHEQANLRVALEFSVTEGPPETALRFAADLQNHWFVRGFLSEGRHWLDRALAMPAPRHWTRVKALRVASWIACVQNDRPRAEALLADARSLAARLPPSASPSPESAFIPLVEGNIAMFGGDHARAVPLFEQAQAVFRDMGALSGEMWTLAVLGLARGLSTDDPALGYPDLMACRDLAAANGEVWWRSFALWALSVLRWRAGDTAGAAEAAKESLEVGKLVEDEQFGMGLALEALGWAAGSERRDQHAAQLLGASERVWRAMQASLSSFRSLRDFHEESILEVRGRLGDRAFDAAFRRGAELTTAEAVELALDRAPRTAAAAVPAPRAETPAPPPASDARLADLGLTPREREVIKLIAEGLSNREIAARLVVAQRTAEGHVENILSKLSFTSRAQVAGWLAARRDT</sequence>
<dbReference type="CDD" id="cd06170">
    <property type="entry name" value="LuxR_C_like"/>
    <property type="match status" value="1"/>
</dbReference>
<organism evidence="3 4">
    <name type="scientific">Actinoplanes digitatis</name>
    <dbReference type="NCBI Taxonomy" id="1868"/>
    <lineage>
        <taxon>Bacteria</taxon>
        <taxon>Bacillati</taxon>
        <taxon>Actinomycetota</taxon>
        <taxon>Actinomycetes</taxon>
        <taxon>Micromonosporales</taxon>
        <taxon>Micromonosporaceae</taxon>
        <taxon>Actinoplanes</taxon>
    </lineage>
</organism>
<dbReference type="InterPro" id="IPR036388">
    <property type="entry name" value="WH-like_DNA-bd_sf"/>
</dbReference>
<dbReference type="EC" id="2.7.11.1" evidence="3"/>
<dbReference type="InterPro" id="IPR000792">
    <property type="entry name" value="Tscrpt_reg_LuxR_C"/>
</dbReference>
<dbReference type="Pfam" id="PF00196">
    <property type="entry name" value="GerE"/>
    <property type="match status" value="1"/>
</dbReference>
<dbReference type="GO" id="GO:0004674">
    <property type="term" value="F:protein serine/threonine kinase activity"/>
    <property type="evidence" value="ECO:0007669"/>
    <property type="project" value="UniProtKB-KW"/>
</dbReference>
<feature type="compositionally biased region" description="Low complexity" evidence="1">
    <location>
        <begin position="710"/>
        <end position="719"/>
    </location>
</feature>
<proteinExistence type="predicted"/>
<dbReference type="GO" id="GO:0003677">
    <property type="term" value="F:DNA binding"/>
    <property type="evidence" value="ECO:0007669"/>
    <property type="project" value="InterPro"/>
</dbReference>
<dbReference type="RefSeq" id="WP_184990986.1">
    <property type="nucleotide sequence ID" value="NZ_BOMK01000035.1"/>
</dbReference>
<dbReference type="PANTHER" id="PTHR47691">
    <property type="entry name" value="REGULATOR-RELATED"/>
    <property type="match status" value="1"/>
</dbReference>
<evidence type="ECO:0000313" key="4">
    <source>
        <dbReference type="Proteomes" id="UP000578112"/>
    </source>
</evidence>
<dbReference type="SUPFAM" id="SSF46894">
    <property type="entry name" value="C-terminal effector domain of the bipartite response regulators"/>
    <property type="match status" value="1"/>
</dbReference>
<evidence type="ECO:0000256" key="1">
    <source>
        <dbReference type="SAM" id="MobiDB-lite"/>
    </source>
</evidence>
<dbReference type="Proteomes" id="UP000578112">
    <property type="component" value="Unassembled WGS sequence"/>
</dbReference>
<dbReference type="PROSITE" id="PS50043">
    <property type="entry name" value="HTH_LUXR_2"/>
    <property type="match status" value="1"/>
</dbReference>
<reference evidence="3 4" key="1">
    <citation type="submission" date="2020-08" db="EMBL/GenBank/DDBJ databases">
        <title>Sequencing the genomes of 1000 actinobacteria strains.</title>
        <authorList>
            <person name="Klenk H.-P."/>
        </authorList>
    </citation>
    <scope>NUCLEOTIDE SEQUENCE [LARGE SCALE GENOMIC DNA]</scope>
    <source>
        <strain evidence="3 4">DSM 43149</strain>
    </source>
</reference>
<accession>A0A7W7HUK8</accession>
<dbReference type="Gene3D" id="3.40.50.300">
    <property type="entry name" value="P-loop containing nucleotide triphosphate hydrolases"/>
    <property type="match status" value="1"/>
</dbReference>
<dbReference type="PRINTS" id="PR00364">
    <property type="entry name" value="DISEASERSIST"/>
</dbReference>
<dbReference type="InterPro" id="IPR016032">
    <property type="entry name" value="Sig_transdc_resp-reg_C-effctor"/>
</dbReference>
<dbReference type="PANTHER" id="PTHR47691:SF3">
    <property type="entry name" value="HTH-TYPE TRANSCRIPTIONAL REGULATOR RV0890C-RELATED"/>
    <property type="match status" value="1"/>
</dbReference>
<name>A0A7W7HUK8_9ACTN</name>
<keyword evidence="3" id="KW-0418">Kinase</keyword>
<dbReference type="Pfam" id="PF25872">
    <property type="entry name" value="HTH_77"/>
    <property type="match status" value="1"/>
</dbReference>
<feature type="region of interest" description="Disordered" evidence="1">
    <location>
        <begin position="710"/>
        <end position="730"/>
    </location>
</feature>
<keyword evidence="3" id="KW-0808">Transferase</keyword>
<dbReference type="InterPro" id="IPR058852">
    <property type="entry name" value="HTH_77"/>
</dbReference>
<dbReference type="EMBL" id="JACHNH010000001">
    <property type="protein sequence ID" value="MBB4760901.1"/>
    <property type="molecule type" value="Genomic_DNA"/>
</dbReference>
<dbReference type="SUPFAM" id="SSF52540">
    <property type="entry name" value="P-loop containing nucleoside triphosphate hydrolases"/>
    <property type="match status" value="1"/>
</dbReference>
<feature type="domain" description="HTH luxR-type" evidence="2">
    <location>
        <begin position="728"/>
        <end position="793"/>
    </location>
</feature>
<dbReference type="AlphaFoldDB" id="A0A7W7HUK8"/>
<evidence type="ECO:0000313" key="3">
    <source>
        <dbReference type="EMBL" id="MBB4760901.1"/>
    </source>
</evidence>
<dbReference type="Gene3D" id="1.10.10.10">
    <property type="entry name" value="Winged helix-like DNA-binding domain superfamily/Winged helix DNA-binding domain"/>
    <property type="match status" value="1"/>
</dbReference>
<protein>
    <submittedName>
        <fullName evidence="3">Non-specific serine/threonine protein kinase</fullName>
        <ecNumber evidence="3">2.7.11.1</ecNumber>
    </submittedName>
</protein>
<comment type="caution">
    <text evidence="3">The sequence shown here is derived from an EMBL/GenBank/DDBJ whole genome shotgun (WGS) entry which is preliminary data.</text>
</comment>
<evidence type="ECO:0000259" key="2">
    <source>
        <dbReference type="PROSITE" id="PS50043"/>
    </source>
</evidence>
<dbReference type="InterPro" id="IPR027417">
    <property type="entry name" value="P-loop_NTPase"/>
</dbReference>
<gene>
    <name evidence="3" type="ORF">BJ971_001457</name>
</gene>
<dbReference type="SMART" id="SM00421">
    <property type="entry name" value="HTH_LUXR"/>
    <property type="match status" value="1"/>
</dbReference>
<keyword evidence="4" id="KW-1185">Reference proteome</keyword>
<dbReference type="PRINTS" id="PR00038">
    <property type="entry name" value="HTHLUXR"/>
</dbReference>